<evidence type="ECO:0000313" key="1">
    <source>
        <dbReference type="EMBL" id="EDZ95308.1"/>
    </source>
</evidence>
<name>B5VZA7_LIMMA</name>
<gene>
    <name evidence="1" type="ORF">AmaxDRAFT_1909</name>
</gene>
<dbReference type="InterPro" id="IPR011009">
    <property type="entry name" value="Kinase-like_dom_sf"/>
</dbReference>
<sequence length="278" mass="32010">MNFKMSKSLQDQALEWASFVTGESLLSWTTIDRPNRDSRIFKIYTSSKMLILMLRLDRNNQNNLQLQSRQKKDIEREVSALQNCIGMSPKLVNYAPEYGALLFDPIPDNYPSLTDLLCESNKNNIDNVIQLPLATLAKIHRQPVPIQLVDSDFMEDLYLHITLNARQLCPQISMPVLSGESVFLHGNPNPGNWKQISQSEGIWLDFEDSYAGIAEFDFGYFLGHLRVLFRDKAINSVLTSLKQINLTVNEDYIIQVSEVVYYYVIATESRYKRYLLVN</sequence>
<dbReference type="AlphaFoldDB" id="B5VZA7"/>
<evidence type="ECO:0000313" key="2">
    <source>
        <dbReference type="Proteomes" id="UP000004061"/>
    </source>
</evidence>
<protein>
    <recommendedName>
        <fullName evidence="3">Aminoglycoside phosphotransferase domain-containing protein</fullName>
    </recommendedName>
</protein>
<dbReference type="SUPFAM" id="SSF56112">
    <property type="entry name" value="Protein kinase-like (PK-like)"/>
    <property type="match status" value="1"/>
</dbReference>
<proteinExistence type="predicted"/>
<evidence type="ECO:0008006" key="3">
    <source>
        <dbReference type="Google" id="ProtNLM"/>
    </source>
</evidence>
<accession>B5VZA7</accession>
<reference evidence="1 2" key="1">
    <citation type="journal article" date="2011" name="Appl. Environ. Microbiol.">
        <title>Contribution of a Sodium Ion Gradient to Energy Conservation during Fermentation in the Cyanobacterium Arthrospira (Spirulina) maxima CS-328.</title>
        <authorList>
            <person name="Carrieri D."/>
            <person name="Ananyev G."/>
            <person name="Lenz O."/>
            <person name="Bryant D.A."/>
            <person name="Dismukes G.C."/>
        </authorList>
    </citation>
    <scope>NUCLEOTIDE SEQUENCE [LARGE SCALE GENOMIC DNA]</scope>
    <source>
        <strain evidence="1 2">CS-328</strain>
    </source>
</reference>
<dbReference type="EMBL" id="ABYK01000011">
    <property type="protein sequence ID" value="EDZ95308.1"/>
    <property type="molecule type" value="Genomic_DNA"/>
</dbReference>
<dbReference type="Proteomes" id="UP000004061">
    <property type="component" value="Unassembled WGS sequence"/>
</dbReference>
<comment type="caution">
    <text evidence="1">The sequence shown here is derived from an EMBL/GenBank/DDBJ whole genome shotgun (WGS) entry which is preliminary data.</text>
</comment>
<organism evidence="1 2">
    <name type="scientific">Limnospira maxima CS-328</name>
    <dbReference type="NCBI Taxonomy" id="513049"/>
    <lineage>
        <taxon>Bacteria</taxon>
        <taxon>Bacillati</taxon>
        <taxon>Cyanobacteriota</taxon>
        <taxon>Cyanophyceae</taxon>
        <taxon>Oscillatoriophycideae</taxon>
        <taxon>Oscillatoriales</taxon>
        <taxon>Sirenicapillariaceae</taxon>
        <taxon>Limnospira</taxon>
    </lineage>
</organism>
<keyword evidence="2" id="KW-1185">Reference proteome</keyword>